<feature type="signal peptide" evidence="2">
    <location>
        <begin position="1"/>
        <end position="23"/>
    </location>
</feature>
<keyword evidence="1 2" id="KW-0732">Signal</keyword>
<keyword evidence="4" id="KW-1185">Reference proteome</keyword>
<name>A0ABT0YV81_9BURK</name>
<accession>A0ABT0YV81</accession>
<gene>
    <name evidence="3" type="ORF">M8A51_24245</name>
</gene>
<dbReference type="PANTHER" id="PTHR33376">
    <property type="match status" value="1"/>
</dbReference>
<dbReference type="CDD" id="cd13602">
    <property type="entry name" value="PBP2_TRAP_BpDctp6_7"/>
    <property type="match status" value="1"/>
</dbReference>
<protein>
    <submittedName>
        <fullName evidence="3">TRAP transporter substrate-binding protein</fullName>
    </submittedName>
</protein>
<proteinExistence type="predicted"/>
<dbReference type="NCBIfam" id="NF037995">
    <property type="entry name" value="TRAP_S1"/>
    <property type="match status" value="1"/>
</dbReference>
<dbReference type="Gene3D" id="3.40.190.170">
    <property type="entry name" value="Bacterial extracellular solute-binding protein, family 7"/>
    <property type="match status" value="1"/>
</dbReference>
<feature type="chain" id="PRO_5046546237" evidence="2">
    <location>
        <begin position="24"/>
        <end position="335"/>
    </location>
</feature>
<evidence type="ECO:0000256" key="2">
    <source>
        <dbReference type="SAM" id="SignalP"/>
    </source>
</evidence>
<dbReference type="PANTHER" id="PTHR33376:SF4">
    <property type="entry name" value="SIALIC ACID-BINDING PERIPLASMIC PROTEIN SIAP"/>
    <property type="match status" value="1"/>
</dbReference>
<evidence type="ECO:0000313" key="4">
    <source>
        <dbReference type="Proteomes" id="UP001165541"/>
    </source>
</evidence>
<organism evidence="3 4">
    <name type="scientific">Caldimonas mangrovi</name>
    <dbReference type="NCBI Taxonomy" id="2944811"/>
    <lineage>
        <taxon>Bacteria</taxon>
        <taxon>Pseudomonadati</taxon>
        <taxon>Pseudomonadota</taxon>
        <taxon>Betaproteobacteria</taxon>
        <taxon>Burkholderiales</taxon>
        <taxon>Sphaerotilaceae</taxon>
        <taxon>Caldimonas</taxon>
    </lineage>
</organism>
<comment type="caution">
    <text evidence="3">The sequence shown here is derived from an EMBL/GenBank/DDBJ whole genome shotgun (WGS) entry which is preliminary data.</text>
</comment>
<sequence>MKSGRYVAVAAAACMGWVQGACAQAEWKLATGYGAGSFQTENIRRFAQDVQTATAARVRIAVHPNNMLVPMAGIRQEVASGAIEAGEVILSSLAAQMPLAEADSVPFIVGSYADARRLWKYQRPLIEREFARNGLVVLYAVPWPAQGLYARQPVRSTRDLRGLNMRTYNAATERIAELVGARPVQVAMTEVGQALAAGRFETMVTSSVTGAENRVSAHLKYFYAIYAWMPKNIVFLNRRAFDALAPADRDVVLKAAEAAEARGWAMSEDADRQALAQLAKEGMTVEPAPLELRQELRRYGERFSLEWLRKVPQEANLLFVPYFTGYQAASSAAAR</sequence>
<dbReference type="Pfam" id="PF03480">
    <property type="entry name" value="DctP"/>
    <property type="match status" value="1"/>
</dbReference>
<evidence type="ECO:0000256" key="1">
    <source>
        <dbReference type="ARBA" id="ARBA00022729"/>
    </source>
</evidence>
<dbReference type="Proteomes" id="UP001165541">
    <property type="component" value="Unassembled WGS sequence"/>
</dbReference>
<dbReference type="InterPro" id="IPR038404">
    <property type="entry name" value="TRAP_DctP_sf"/>
</dbReference>
<dbReference type="RefSeq" id="WP_251781199.1">
    <property type="nucleotide sequence ID" value="NZ_JAMKFE010000021.1"/>
</dbReference>
<evidence type="ECO:0000313" key="3">
    <source>
        <dbReference type="EMBL" id="MCM5682655.1"/>
    </source>
</evidence>
<reference evidence="3" key="1">
    <citation type="submission" date="2022-05" db="EMBL/GenBank/DDBJ databases">
        <title>Schlegelella sp. nov., isolated from mangrove soil.</title>
        <authorList>
            <person name="Liu Y."/>
            <person name="Ge X."/>
            <person name="Liu W."/>
        </authorList>
    </citation>
    <scope>NUCLEOTIDE SEQUENCE</scope>
    <source>
        <strain evidence="3">S2-27</strain>
    </source>
</reference>
<dbReference type="EMBL" id="JAMKFE010000021">
    <property type="protein sequence ID" value="MCM5682655.1"/>
    <property type="molecule type" value="Genomic_DNA"/>
</dbReference>
<dbReference type="InterPro" id="IPR018389">
    <property type="entry name" value="DctP_fam"/>
</dbReference>